<gene>
    <name evidence="2" type="ORF">P0O15_05630</name>
</gene>
<protein>
    <submittedName>
        <fullName evidence="2">Transposase</fullName>
    </submittedName>
</protein>
<evidence type="ECO:0000313" key="2">
    <source>
        <dbReference type="EMBL" id="MDF0590653.1"/>
    </source>
</evidence>
<name>A0ABT5X7M2_9EURY</name>
<dbReference type="InterPro" id="IPR012337">
    <property type="entry name" value="RNaseH-like_sf"/>
</dbReference>
<dbReference type="InterPro" id="IPR002559">
    <property type="entry name" value="Transposase_11"/>
</dbReference>
<evidence type="ECO:0000259" key="1">
    <source>
        <dbReference type="Pfam" id="PF01609"/>
    </source>
</evidence>
<sequence>MKLNPPKCCDLDYIHFLMAAANVFTCTEAARCYPEGSDSPSHDAFTRLLQRWPPDTEALWIESSHLVRPGEGILIVDDTTLDKPYAKKMDLVYRQYSGKHHSVVNGINITTLVWTDGNSVIPVDFRIYDNYNDGKTKNDHLQDMLEKAKERGFRPDFVLFDSWYSSLDNLKKIRGHGWHWLTRLKKNRLVNPDKTNNVQISTIDIPSDGRNVHLKGYGFVKVFRIVSKDGDEEHWATDLIDMEEPDRKELARKSWKIEEYHRGLKQFCGVERCQARNGQSQRTHILFSIRAFLRFEVDRIRTSRSWFESKQSVIRNAIREYIKYLNYNVSATLTA</sequence>
<proteinExistence type="predicted"/>
<feature type="domain" description="Transposase IS4-like" evidence="1">
    <location>
        <begin position="69"/>
        <end position="290"/>
    </location>
</feature>
<dbReference type="Proteomes" id="UP001220010">
    <property type="component" value="Unassembled WGS sequence"/>
</dbReference>
<dbReference type="EMBL" id="JARFPK010000016">
    <property type="protein sequence ID" value="MDF0590653.1"/>
    <property type="molecule type" value="Genomic_DNA"/>
</dbReference>
<dbReference type="Pfam" id="PF01609">
    <property type="entry name" value="DDE_Tnp_1"/>
    <property type="match status" value="1"/>
</dbReference>
<comment type="caution">
    <text evidence="2">The sequence shown here is derived from an EMBL/GenBank/DDBJ whole genome shotgun (WGS) entry which is preliminary data.</text>
</comment>
<dbReference type="SUPFAM" id="SSF53098">
    <property type="entry name" value="Ribonuclease H-like"/>
    <property type="match status" value="1"/>
</dbReference>
<accession>A0ABT5X7M2</accession>
<reference evidence="2 3" key="1">
    <citation type="submission" date="2023-03" db="EMBL/GenBank/DDBJ databases">
        <title>WGS of Methanotrichaceae archaeon Mx.</title>
        <authorList>
            <person name="Sorokin D.Y."/>
            <person name="Merkel A.Y."/>
        </authorList>
    </citation>
    <scope>NUCLEOTIDE SEQUENCE [LARGE SCALE GENOMIC DNA]</scope>
    <source>
        <strain evidence="2 3">Mx</strain>
    </source>
</reference>
<organism evidence="2 3">
    <name type="scientific">Candidatus Methanocrinis natronophilus</name>
    <dbReference type="NCBI Taxonomy" id="3033396"/>
    <lineage>
        <taxon>Archaea</taxon>
        <taxon>Methanobacteriati</taxon>
        <taxon>Methanobacteriota</taxon>
        <taxon>Stenosarchaea group</taxon>
        <taxon>Methanomicrobia</taxon>
        <taxon>Methanotrichales</taxon>
        <taxon>Methanotrichaceae</taxon>
        <taxon>Methanocrinis</taxon>
    </lineage>
</organism>
<evidence type="ECO:0000313" key="3">
    <source>
        <dbReference type="Proteomes" id="UP001220010"/>
    </source>
</evidence>
<keyword evidence="3" id="KW-1185">Reference proteome</keyword>